<evidence type="ECO:0000313" key="1">
    <source>
        <dbReference type="EMBL" id="PHX56209.1"/>
    </source>
</evidence>
<name>A0A2G4F379_9CYAN</name>
<evidence type="ECO:0000313" key="2">
    <source>
        <dbReference type="Proteomes" id="UP000226442"/>
    </source>
</evidence>
<proteinExistence type="predicted"/>
<protein>
    <submittedName>
        <fullName evidence="1">Uncharacterized protein</fullName>
    </submittedName>
</protein>
<sequence length="115" mass="12727">MWQKCDRPKKIPAKIGRELINQGASTKLVSGISMPLSGLFRKFAKICGNRQDACSTKDKLSCGTGILPVHQKINCLVEQASCLFIKGLLKAQYSQKKTRPNLVGSYQSIRVHLPI</sequence>
<organism evidence="1 2">
    <name type="scientific">Tychonema bourrellyi FEM_GT703</name>
    <dbReference type="NCBI Taxonomy" id="2040638"/>
    <lineage>
        <taxon>Bacteria</taxon>
        <taxon>Bacillati</taxon>
        <taxon>Cyanobacteriota</taxon>
        <taxon>Cyanophyceae</taxon>
        <taxon>Oscillatoriophycideae</taxon>
        <taxon>Oscillatoriales</taxon>
        <taxon>Microcoleaceae</taxon>
        <taxon>Tychonema</taxon>
    </lineage>
</organism>
<reference evidence="1" key="1">
    <citation type="submission" date="2017-10" db="EMBL/GenBank/DDBJ databases">
        <title>Draft genome sequence of the planktic cyanobacteria Tychonema bourrellyi isolated from alpine lentic freshwater.</title>
        <authorList>
            <person name="Tett A."/>
            <person name="Armanini F."/>
            <person name="Asnicar F."/>
            <person name="Boscaini A."/>
            <person name="Pasolli E."/>
            <person name="Zolfo M."/>
            <person name="Donati C."/>
            <person name="Salmaso N."/>
            <person name="Segata N."/>
        </authorList>
    </citation>
    <scope>NUCLEOTIDE SEQUENCE</scope>
    <source>
        <strain evidence="1">FEM_GT703</strain>
    </source>
</reference>
<gene>
    <name evidence="1" type="ORF">CP500_006790</name>
</gene>
<comment type="caution">
    <text evidence="1">The sequence shown here is derived from an EMBL/GenBank/DDBJ whole genome shotgun (WGS) entry which is preliminary data.</text>
</comment>
<dbReference type="EMBL" id="NXIB02000028">
    <property type="protein sequence ID" value="PHX56209.1"/>
    <property type="molecule type" value="Genomic_DNA"/>
</dbReference>
<dbReference type="Proteomes" id="UP000226442">
    <property type="component" value="Unassembled WGS sequence"/>
</dbReference>
<dbReference type="AlphaFoldDB" id="A0A2G4F379"/>
<accession>A0A2G4F379</accession>
<keyword evidence="2" id="KW-1185">Reference proteome</keyword>